<dbReference type="Proteomes" id="UP001315686">
    <property type="component" value="Unassembled WGS sequence"/>
</dbReference>
<evidence type="ECO:0000313" key="1">
    <source>
        <dbReference type="EMBL" id="MBT0955877.1"/>
    </source>
</evidence>
<dbReference type="AlphaFoldDB" id="A0AAP2CMM4"/>
<dbReference type="RefSeq" id="WP_327792096.1">
    <property type="nucleotide sequence ID" value="NZ_JADQAZ010000001.1"/>
</dbReference>
<protein>
    <submittedName>
        <fullName evidence="1">DUF2125 domain-containing protein</fullName>
    </submittedName>
</protein>
<evidence type="ECO:0000313" key="2">
    <source>
        <dbReference type="Proteomes" id="UP001315686"/>
    </source>
</evidence>
<name>A0AAP2CMM4_9RHOB</name>
<accession>A0AAP2CMM4</accession>
<proteinExistence type="predicted"/>
<gene>
    <name evidence="1" type="ORF">IV417_00640</name>
</gene>
<sequence length="334" mass="36574">MMRWLFRIALIAAALWGGYWFIGAKGLEKAASTWGAERRAEDWQAEWSDATVRGFPNRFDLQLTDVQLADPGTGWVWTAPFFQVLSLSYKPNHLILVWPDTQSLQTPQQRLDITGEEMRGSVVLRPGTALALDRAAFVFRGVGVTSDQGWVLSMDEARLGTQTIDSTPHARAIGFEAKTLSPPLALMEALSEIADLPRSLEAVRLSAEVTFDADWDRAAIEHRRPQPRAIDLKLAEATWGQLQLKATGEMTVDEGGLPTGDLLIKATNWRDILAIGVATGAVPQELSGLIERALSLVSQLAGHPETLDIPISFRDGRIFAGPVALGPAPVLHLR</sequence>
<reference evidence="1 2" key="1">
    <citation type="journal article" date="2021" name="Arch. Microbiol.">
        <title>Harenicola maris gen. nov., sp. nov. isolated from the Sea of Japan shallow sediments.</title>
        <authorList>
            <person name="Romanenko L.A."/>
            <person name="Kurilenko V.V."/>
            <person name="Chernysheva N.Y."/>
            <person name="Tekutyeva L.A."/>
            <person name="Velansky P.V."/>
            <person name="Svetashev V.I."/>
            <person name="Isaeva M.P."/>
        </authorList>
    </citation>
    <scope>NUCLEOTIDE SEQUENCE [LARGE SCALE GENOMIC DNA]</scope>
    <source>
        <strain evidence="1 2">KMM 3653</strain>
    </source>
</reference>
<dbReference type="Pfam" id="PF09898">
    <property type="entry name" value="DUF2125"/>
    <property type="match status" value="1"/>
</dbReference>
<comment type="caution">
    <text evidence="1">The sequence shown here is derived from an EMBL/GenBank/DDBJ whole genome shotgun (WGS) entry which is preliminary data.</text>
</comment>
<dbReference type="InterPro" id="IPR018666">
    <property type="entry name" value="DUF2125"/>
</dbReference>
<keyword evidence="2" id="KW-1185">Reference proteome</keyword>
<organism evidence="1 2">
    <name type="scientific">Harenicola maris</name>
    <dbReference type="NCBI Taxonomy" id="2841044"/>
    <lineage>
        <taxon>Bacteria</taxon>
        <taxon>Pseudomonadati</taxon>
        <taxon>Pseudomonadota</taxon>
        <taxon>Alphaproteobacteria</taxon>
        <taxon>Rhodobacterales</taxon>
        <taxon>Paracoccaceae</taxon>
        <taxon>Harenicola</taxon>
    </lineage>
</organism>
<dbReference type="EMBL" id="JADQAZ010000001">
    <property type="protein sequence ID" value="MBT0955877.1"/>
    <property type="molecule type" value="Genomic_DNA"/>
</dbReference>